<proteinExistence type="predicted"/>
<dbReference type="NCBIfam" id="TIGR03534">
    <property type="entry name" value="RF_mod_PrmC"/>
    <property type="match status" value="1"/>
</dbReference>
<dbReference type="Gene3D" id="3.40.50.150">
    <property type="entry name" value="Vaccinia Virus protein VP39"/>
    <property type="match status" value="1"/>
</dbReference>
<dbReference type="GO" id="GO:0032259">
    <property type="term" value="P:methylation"/>
    <property type="evidence" value="ECO:0007669"/>
    <property type="project" value="UniProtKB-KW"/>
</dbReference>
<name>A0A2H0VCG3_9BACT</name>
<evidence type="ECO:0000256" key="1">
    <source>
        <dbReference type="ARBA" id="ARBA00022603"/>
    </source>
</evidence>
<gene>
    <name evidence="5" type="primary">prmC</name>
    <name evidence="5" type="ORF">COT91_05050</name>
</gene>
<dbReference type="GO" id="GO:0008276">
    <property type="term" value="F:protein methyltransferase activity"/>
    <property type="evidence" value="ECO:0007669"/>
    <property type="project" value="InterPro"/>
</dbReference>
<dbReference type="Gene3D" id="1.10.8.10">
    <property type="entry name" value="DNA helicase RuvA subunit, C-terminal domain"/>
    <property type="match status" value="1"/>
</dbReference>
<sequence length="328" mass="37455">MTIQKVLTWATEILKKTSTSPSLDAEVLLYYTLKKPKEFILTNQSKKLTSKQLNKFKNLIEKRSIGIPVAYLTGHKEFYGLDFMVNKQVLIPRPETEELVQLTLNRIMNYELGIRNVVDIGTGSGNIITSIAVFLGLPRGGEIIPNPNKLLPASTRRLRQGGRRYAPRNDISFYGTDLSKKALQIARKNARRHGVKIKFLKGNLLDPLFNLPFIREKKSADHSWIVLANLPYIEKVPFSPRREPSPDQTGLRFEPKQALFTTEKGLKQIRLLLKQIGKLKHLPKIILLEFDPRQKTSLKKLVNLNLPTAKITFFKDLSGKWSFVEISI</sequence>
<dbReference type="CDD" id="cd02440">
    <property type="entry name" value="AdoMet_MTases"/>
    <property type="match status" value="1"/>
</dbReference>
<dbReference type="SUPFAM" id="SSF53335">
    <property type="entry name" value="S-adenosyl-L-methionine-dependent methyltransferases"/>
    <property type="match status" value="1"/>
</dbReference>
<reference evidence="6" key="1">
    <citation type="submission" date="2017-09" db="EMBL/GenBank/DDBJ databases">
        <title>Depth-based differentiation of microbial function through sediment-hosted aquifers and enrichment of novel symbionts in the deep terrestrial subsurface.</title>
        <authorList>
            <person name="Probst A.J."/>
            <person name="Ladd B."/>
            <person name="Jarett J.K."/>
            <person name="Geller-Mcgrath D.E."/>
            <person name="Sieber C.M.K."/>
            <person name="Emerson J.B."/>
            <person name="Anantharaman K."/>
            <person name="Thomas B.C."/>
            <person name="Malmstrom R."/>
            <person name="Stieglmeier M."/>
            <person name="Klingl A."/>
            <person name="Woyke T."/>
            <person name="Ryan C.M."/>
            <person name="Banfield J.F."/>
        </authorList>
    </citation>
    <scope>NUCLEOTIDE SEQUENCE [LARGE SCALE GENOMIC DNA]</scope>
</reference>
<keyword evidence="2 5" id="KW-0808">Transferase</keyword>
<evidence type="ECO:0000256" key="2">
    <source>
        <dbReference type="ARBA" id="ARBA00022679"/>
    </source>
</evidence>
<evidence type="ECO:0000313" key="5">
    <source>
        <dbReference type="EMBL" id="PIR96763.1"/>
    </source>
</evidence>
<dbReference type="PANTHER" id="PTHR18895">
    <property type="entry name" value="HEMK METHYLTRANSFERASE"/>
    <property type="match status" value="1"/>
</dbReference>
<dbReference type="InterPro" id="IPR040758">
    <property type="entry name" value="PrmC_N"/>
</dbReference>
<dbReference type="EMBL" id="PFAJ01000064">
    <property type="protein sequence ID" value="PIR96763.1"/>
    <property type="molecule type" value="Genomic_DNA"/>
</dbReference>
<dbReference type="InterPro" id="IPR050320">
    <property type="entry name" value="N5-glutamine_MTase"/>
</dbReference>
<dbReference type="Pfam" id="PF17827">
    <property type="entry name" value="PrmC_N"/>
    <property type="match status" value="1"/>
</dbReference>
<dbReference type="InterPro" id="IPR019874">
    <property type="entry name" value="RF_methyltr_PrmC"/>
</dbReference>
<dbReference type="AlphaFoldDB" id="A0A2H0VCG3"/>
<dbReference type="NCBIfam" id="TIGR00536">
    <property type="entry name" value="hemK_fam"/>
    <property type="match status" value="1"/>
</dbReference>
<dbReference type="Proteomes" id="UP000230557">
    <property type="component" value="Unassembled WGS sequence"/>
</dbReference>
<protein>
    <submittedName>
        <fullName evidence="5">Peptide chain release factor N(5)-glutamine methyltransferase</fullName>
    </submittedName>
</protein>
<keyword evidence="3" id="KW-0949">S-adenosyl-L-methionine</keyword>
<evidence type="ECO:0000313" key="6">
    <source>
        <dbReference type="Proteomes" id="UP000230557"/>
    </source>
</evidence>
<evidence type="ECO:0000256" key="3">
    <source>
        <dbReference type="ARBA" id="ARBA00022691"/>
    </source>
</evidence>
<keyword evidence="1 5" id="KW-0489">Methyltransferase</keyword>
<dbReference type="InterPro" id="IPR004556">
    <property type="entry name" value="HemK-like"/>
</dbReference>
<feature type="domain" description="Release factor glutamine methyltransferase N-terminal" evidence="4">
    <location>
        <begin position="6"/>
        <end position="74"/>
    </location>
</feature>
<dbReference type="InterPro" id="IPR029063">
    <property type="entry name" value="SAM-dependent_MTases_sf"/>
</dbReference>
<organism evidence="5 6">
    <name type="scientific">Candidatus Doudnabacteria bacterium CG10_big_fil_rev_8_21_14_0_10_41_10</name>
    <dbReference type="NCBI Taxonomy" id="1974551"/>
    <lineage>
        <taxon>Bacteria</taxon>
        <taxon>Candidatus Doudnaibacteriota</taxon>
    </lineage>
</organism>
<comment type="caution">
    <text evidence="5">The sequence shown here is derived from an EMBL/GenBank/DDBJ whole genome shotgun (WGS) entry which is preliminary data.</text>
</comment>
<dbReference type="PANTHER" id="PTHR18895:SF74">
    <property type="entry name" value="MTRF1L RELEASE FACTOR GLUTAMINE METHYLTRANSFERASE"/>
    <property type="match status" value="1"/>
</dbReference>
<accession>A0A2H0VCG3</accession>
<evidence type="ECO:0000259" key="4">
    <source>
        <dbReference type="Pfam" id="PF17827"/>
    </source>
</evidence>